<organism evidence="2 3">
    <name type="scientific">Paenarthrobacter aurescens (strain TC1)</name>
    <dbReference type="NCBI Taxonomy" id="290340"/>
    <lineage>
        <taxon>Bacteria</taxon>
        <taxon>Bacillati</taxon>
        <taxon>Actinomycetota</taxon>
        <taxon>Actinomycetes</taxon>
        <taxon>Micrococcales</taxon>
        <taxon>Micrococcaceae</taxon>
        <taxon>Paenarthrobacter</taxon>
    </lineage>
</organism>
<dbReference type="EMBL" id="CP000474">
    <property type="protein sequence ID" value="ABM07479.1"/>
    <property type="molecule type" value="Genomic_DNA"/>
</dbReference>
<dbReference type="eggNOG" id="ENOG50345PG">
    <property type="taxonomic scope" value="Bacteria"/>
</dbReference>
<keyword evidence="1" id="KW-1133">Transmembrane helix</keyword>
<keyword evidence="3" id="KW-1185">Reference proteome</keyword>
<dbReference type="AlphaFoldDB" id="A1RBJ7"/>
<evidence type="ECO:0000256" key="1">
    <source>
        <dbReference type="SAM" id="Phobius"/>
    </source>
</evidence>
<gene>
    <name evidence="2" type="ordered locus">AAur_3934</name>
</gene>
<dbReference type="Proteomes" id="UP000000637">
    <property type="component" value="Chromosome"/>
</dbReference>
<sequence>MSKDPAVRRLVRRETHSSRAVPSIVAASILLVAFLWLTLEFILWLLKDQPLLASPAQLFRWLLELPRTTIPLGMTGAGAGLVLLGLVLLGLALGKGRKRRRAFGSDRAAVVVDDEVVAAAVSGKVRLAAGLSPGQATTTVSARSVLIRVRPTSGHPLVGEDIRAVADSELASYGLGRKVMTNVQILHEGAVGQ</sequence>
<accession>A1RBJ7</accession>
<feature type="transmembrane region" description="Helical" evidence="1">
    <location>
        <begin position="70"/>
        <end position="93"/>
    </location>
</feature>
<dbReference type="RefSeq" id="WP_011776534.1">
    <property type="nucleotide sequence ID" value="NC_008711.1"/>
</dbReference>
<dbReference type="STRING" id="290340.AAur_3934"/>
<evidence type="ECO:0000313" key="3">
    <source>
        <dbReference type="Proteomes" id="UP000000637"/>
    </source>
</evidence>
<feature type="transmembrane region" description="Helical" evidence="1">
    <location>
        <begin position="21"/>
        <end position="46"/>
    </location>
</feature>
<keyword evidence="1" id="KW-0812">Transmembrane</keyword>
<reference evidence="2 3" key="1">
    <citation type="journal article" date="2006" name="PLoS Genet.">
        <title>Secrets of soil survival revealed by the genome sequence of Arthrobacter aurescens TC1.</title>
        <authorList>
            <person name="Mongodin E.F."/>
            <person name="Shapir N."/>
            <person name="Daugherty S.C."/>
            <person name="DeBoy R.T."/>
            <person name="Emerson J.B."/>
            <person name="Shvartzbeyn A."/>
            <person name="Radune D."/>
            <person name="Vamathevan J."/>
            <person name="Riggs F."/>
            <person name="Grinberg V."/>
            <person name="Khouri H."/>
            <person name="Wackett L.P."/>
            <person name="Nelson K.E."/>
            <person name="Sadowsky M.J."/>
        </authorList>
    </citation>
    <scope>NUCLEOTIDE SEQUENCE [LARGE SCALE GENOMIC DNA]</scope>
    <source>
        <strain evidence="2 3">TC1</strain>
    </source>
</reference>
<dbReference type="HOGENOM" id="CLU_114398_0_0_11"/>
<dbReference type="KEGG" id="aau:AAur_3934"/>
<keyword evidence="1" id="KW-0472">Membrane</keyword>
<protein>
    <recommendedName>
        <fullName evidence="4">DNA/RNA endonuclease G</fullName>
    </recommendedName>
</protein>
<evidence type="ECO:0008006" key="4">
    <source>
        <dbReference type="Google" id="ProtNLM"/>
    </source>
</evidence>
<proteinExistence type="predicted"/>
<name>A1RBJ7_PAEAT</name>
<evidence type="ECO:0000313" key="2">
    <source>
        <dbReference type="EMBL" id="ABM07479.1"/>
    </source>
</evidence>
<dbReference type="OrthoDB" id="4951169at2"/>